<organism evidence="11 12">
    <name type="scientific">Rhodotorula taiwanensis</name>
    <dbReference type="NCBI Taxonomy" id="741276"/>
    <lineage>
        <taxon>Eukaryota</taxon>
        <taxon>Fungi</taxon>
        <taxon>Dikarya</taxon>
        <taxon>Basidiomycota</taxon>
        <taxon>Pucciniomycotina</taxon>
        <taxon>Microbotryomycetes</taxon>
        <taxon>Sporidiobolales</taxon>
        <taxon>Sporidiobolaceae</taxon>
        <taxon>Rhodotorula</taxon>
    </lineage>
</organism>
<keyword evidence="12" id="KW-1185">Reference proteome</keyword>
<dbReference type="InterPro" id="IPR004839">
    <property type="entry name" value="Aminotransferase_I/II_large"/>
</dbReference>
<evidence type="ECO:0000256" key="8">
    <source>
        <dbReference type="ARBA" id="ARBA00047481"/>
    </source>
</evidence>
<dbReference type="GO" id="GO:0030170">
    <property type="term" value="F:pyridoxal phosphate binding"/>
    <property type="evidence" value="ECO:0007669"/>
    <property type="project" value="InterPro"/>
</dbReference>
<gene>
    <name evidence="11" type="ORF">BMF94_5899</name>
</gene>
<dbReference type="AlphaFoldDB" id="A0A2S5B2X8"/>
<comment type="catalytic activity">
    <reaction evidence="8">
        <text>L-histidinol phosphate + 2-oxoglutarate = 3-(imidazol-4-yl)-2-oxopropyl phosphate + L-glutamate</text>
        <dbReference type="Rhea" id="RHEA:23744"/>
        <dbReference type="ChEBI" id="CHEBI:16810"/>
        <dbReference type="ChEBI" id="CHEBI:29985"/>
        <dbReference type="ChEBI" id="CHEBI:57766"/>
        <dbReference type="ChEBI" id="CHEBI:57980"/>
        <dbReference type="EC" id="2.6.1.9"/>
    </reaction>
</comment>
<proteinExistence type="inferred from homology"/>
<dbReference type="Proteomes" id="UP000237144">
    <property type="component" value="Unassembled WGS sequence"/>
</dbReference>
<dbReference type="STRING" id="741276.A0A2S5B2X8"/>
<dbReference type="PANTHER" id="PTHR42885:SF2">
    <property type="entry name" value="HISTIDINOL-PHOSPHATE AMINOTRANSFERASE"/>
    <property type="match status" value="1"/>
</dbReference>
<evidence type="ECO:0000256" key="7">
    <source>
        <dbReference type="ARBA" id="ARBA00022898"/>
    </source>
</evidence>
<comment type="cofactor">
    <cofactor evidence="1 9">
        <name>pyridoxal 5'-phosphate</name>
        <dbReference type="ChEBI" id="CHEBI:597326"/>
    </cofactor>
</comment>
<accession>A0A2S5B2X8</accession>
<keyword evidence="6" id="KW-0808">Transferase</keyword>
<evidence type="ECO:0000313" key="12">
    <source>
        <dbReference type="Proteomes" id="UP000237144"/>
    </source>
</evidence>
<dbReference type="Gene3D" id="3.40.640.10">
    <property type="entry name" value="Type I PLP-dependent aspartate aminotransferase-like (Major domain)"/>
    <property type="match status" value="1"/>
</dbReference>
<keyword evidence="5" id="KW-0032">Aminotransferase</keyword>
<feature type="domain" description="Aminotransferase class I/classII large" evidence="10">
    <location>
        <begin position="81"/>
        <end position="407"/>
    </location>
</feature>
<evidence type="ECO:0000256" key="4">
    <source>
        <dbReference type="ARBA" id="ARBA00012748"/>
    </source>
</evidence>
<dbReference type="OrthoDB" id="2015537at2759"/>
<dbReference type="InterPro" id="IPR001917">
    <property type="entry name" value="Aminotrans_II_pyridoxalP_BS"/>
</dbReference>
<dbReference type="CDD" id="cd00609">
    <property type="entry name" value="AAT_like"/>
    <property type="match status" value="1"/>
</dbReference>
<dbReference type="SUPFAM" id="SSF53383">
    <property type="entry name" value="PLP-dependent transferases"/>
    <property type="match status" value="1"/>
</dbReference>
<dbReference type="InterPro" id="IPR015421">
    <property type="entry name" value="PyrdxlP-dep_Trfase_major"/>
</dbReference>
<evidence type="ECO:0000256" key="3">
    <source>
        <dbReference type="ARBA" id="ARBA00008392"/>
    </source>
</evidence>
<keyword evidence="7 9" id="KW-0663">Pyridoxal phosphate</keyword>
<reference evidence="11 12" key="1">
    <citation type="journal article" date="2018" name="Front. Microbiol.">
        <title>Prospects for Fungal Bioremediation of Acidic Radioactive Waste Sites: Characterization and Genome Sequence of Rhodotorula taiwanensis MD1149.</title>
        <authorList>
            <person name="Tkavc R."/>
            <person name="Matrosova V.Y."/>
            <person name="Grichenko O.E."/>
            <person name="Gostincar C."/>
            <person name="Volpe R.P."/>
            <person name="Klimenkova P."/>
            <person name="Gaidamakova E.K."/>
            <person name="Zhou C.E."/>
            <person name="Stewart B.J."/>
            <person name="Lyman M.G."/>
            <person name="Malfatti S.A."/>
            <person name="Rubinfeld B."/>
            <person name="Courtot M."/>
            <person name="Singh J."/>
            <person name="Dalgard C.L."/>
            <person name="Hamilton T."/>
            <person name="Frey K.G."/>
            <person name="Gunde-Cimerman N."/>
            <person name="Dugan L."/>
            <person name="Daly M.J."/>
        </authorList>
    </citation>
    <scope>NUCLEOTIDE SEQUENCE [LARGE SCALE GENOMIC DNA]</scope>
    <source>
        <strain evidence="11 12">MD1149</strain>
    </source>
</reference>
<comment type="similarity">
    <text evidence="3 9">Belongs to the class-II pyridoxal-phosphate-dependent aminotransferase family.</text>
</comment>
<dbReference type="InterPro" id="IPR015422">
    <property type="entry name" value="PyrdxlP-dep_Trfase_small"/>
</dbReference>
<dbReference type="Pfam" id="PF00155">
    <property type="entry name" value="Aminotran_1_2"/>
    <property type="match status" value="1"/>
</dbReference>
<sequence length="415" mass="44861">MASSSPRVAKPSQFSLDKAIRSNILALLPYRCARDDYSEGILLDANENALGHALPKVDRPLDNGHADGHTGAPVDTSFDDLDLHRYPSPTHYDVKRRLCELRAVPSVDHVFLGVGSDEVIDLLFRITCIPAKDRVLVCPPTYGMYGVCAQINDVDVVKVNLDVKGGAFRPRVDEINRTLSEAASSPNPIKLAFLCSPGNPTGTLISLDDVRAVLSNPDYQGLVVVDEAYIDFAGQDKSAVRLLVEEGWSNLVVMQTLSKGFGLAAIRLGIAISSPEIIQVLNNIKAPYNISTPTASLALRALSPSGLSLFRSNIQTLLDNRTYLLDQLPRVDGIVGILGANDANFVLAQVGGPDGKPDNVKAKKVYTHMAESDKVVVRFRGTEYGCEGALRITVGTRQECDEVLTKLAAVLKEEA</sequence>
<comment type="pathway">
    <text evidence="2">Amino-acid biosynthesis; L-histidine biosynthesis; L-histidine from 5-phospho-alpha-D-ribose 1-diphosphate: step 7/9.</text>
</comment>
<comment type="caution">
    <text evidence="11">The sequence shown here is derived from an EMBL/GenBank/DDBJ whole genome shotgun (WGS) entry which is preliminary data.</text>
</comment>
<evidence type="ECO:0000256" key="1">
    <source>
        <dbReference type="ARBA" id="ARBA00001933"/>
    </source>
</evidence>
<evidence type="ECO:0000256" key="9">
    <source>
        <dbReference type="RuleBase" id="RU003693"/>
    </source>
</evidence>
<dbReference type="PANTHER" id="PTHR42885">
    <property type="entry name" value="HISTIDINOL-PHOSPHATE AMINOTRANSFERASE-RELATED"/>
    <property type="match status" value="1"/>
</dbReference>
<dbReference type="EC" id="2.6.1.9" evidence="4"/>
<dbReference type="EMBL" id="PJQD01000086">
    <property type="protein sequence ID" value="POY71142.1"/>
    <property type="molecule type" value="Genomic_DNA"/>
</dbReference>
<protein>
    <recommendedName>
        <fullName evidence="4">histidinol-phosphate transaminase</fullName>
        <ecNumber evidence="4">2.6.1.9</ecNumber>
    </recommendedName>
</protein>
<evidence type="ECO:0000256" key="5">
    <source>
        <dbReference type="ARBA" id="ARBA00022576"/>
    </source>
</evidence>
<evidence type="ECO:0000256" key="2">
    <source>
        <dbReference type="ARBA" id="ARBA00005011"/>
    </source>
</evidence>
<dbReference type="InterPro" id="IPR015424">
    <property type="entry name" value="PyrdxlP-dep_Trfase"/>
</dbReference>
<dbReference type="Gene3D" id="3.90.1150.10">
    <property type="entry name" value="Aspartate Aminotransferase, domain 1"/>
    <property type="match status" value="1"/>
</dbReference>
<evidence type="ECO:0000313" key="11">
    <source>
        <dbReference type="EMBL" id="POY71142.1"/>
    </source>
</evidence>
<dbReference type="PROSITE" id="PS00599">
    <property type="entry name" value="AA_TRANSFER_CLASS_2"/>
    <property type="match status" value="1"/>
</dbReference>
<evidence type="ECO:0000256" key="6">
    <source>
        <dbReference type="ARBA" id="ARBA00022679"/>
    </source>
</evidence>
<dbReference type="GO" id="GO:0004400">
    <property type="term" value="F:histidinol-phosphate transaminase activity"/>
    <property type="evidence" value="ECO:0007669"/>
    <property type="project" value="UniProtKB-EC"/>
</dbReference>
<name>A0A2S5B2X8_9BASI</name>
<evidence type="ECO:0000259" key="10">
    <source>
        <dbReference type="Pfam" id="PF00155"/>
    </source>
</evidence>